<dbReference type="Gene3D" id="3.30.950.10">
    <property type="entry name" value="Methyltransferase, Cobalt-precorrin-4 Transmethylase, Domain 2"/>
    <property type="match status" value="1"/>
</dbReference>
<evidence type="ECO:0000256" key="7">
    <source>
        <dbReference type="ARBA" id="ARBA00025705"/>
    </source>
</evidence>
<dbReference type="PANTHER" id="PTHR45790">
    <property type="entry name" value="SIROHEME SYNTHASE-RELATED"/>
    <property type="match status" value="1"/>
</dbReference>
<dbReference type="AlphaFoldDB" id="A0A3R8RZT5"/>
<keyword evidence="10" id="KW-1185">Reference proteome</keyword>
<dbReference type="FunFam" id="3.40.1010.10:FF:000001">
    <property type="entry name" value="Siroheme synthase"/>
    <property type="match status" value="1"/>
</dbReference>
<dbReference type="InterPro" id="IPR014777">
    <property type="entry name" value="4pyrrole_Mease_sub1"/>
</dbReference>
<dbReference type="InterPro" id="IPR014776">
    <property type="entry name" value="4pyrrole_Mease_sub2"/>
</dbReference>
<reference evidence="9 10" key="1">
    <citation type="submission" date="2018-12" db="EMBL/GenBank/DDBJ databases">
        <title>The whole draft genome of Aquabacterium sp. SJQ9.</title>
        <authorList>
            <person name="Sun L."/>
            <person name="Gao X."/>
            <person name="Chen W."/>
            <person name="Huang K."/>
        </authorList>
    </citation>
    <scope>NUCLEOTIDE SEQUENCE [LARGE SCALE GENOMIC DNA]</scope>
    <source>
        <strain evidence="9 10">SJQ9</strain>
    </source>
</reference>
<dbReference type="RefSeq" id="WP_125245439.1">
    <property type="nucleotide sequence ID" value="NZ_RSED01000030.1"/>
</dbReference>
<evidence type="ECO:0000256" key="5">
    <source>
        <dbReference type="ARBA" id="ARBA00022691"/>
    </source>
</evidence>
<dbReference type="GO" id="GO:0004851">
    <property type="term" value="F:uroporphyrin-III C-methyltransferase activity"/>
    <property type="evidence" value="ECO:0007669"/>
    <property type="project" value="UniProtKB-EC"/>
</dbReference>
<dbReference type="CDD" id="cd11642">
    <property type="entry name" value="SUMT"/>
    <property type="match status" value="1"/>
</dbReference>
<keyword evidence="5" id="KW-0949">S-adenosyl-L-methionine</keyword>
<dbReference type="Pfam" id="PF00590">
    <property type="entry name" value="TP_methylase"/>
    <property type="match status" value="1"/>
</dbReference>
<gene>
    <name evidence="9" type="primary">cobA</name>
    <name evidence="9" type="ORF">EIP75_22455</name>
</gene>
<dbReference type="InterPro" id="IPR006366">
    <property type="entry name" value="CobA/CysG_C"/>
</dbReference>
<evidence type="ECO:0000256" key="1">
    <source>
        <dbReference type="ARBA" id="ARBA00005879"/>
    </source>
</evidence>
<evidence type="ECO:0000313" key="9">
    <source>
        <dbReference type="EMBL" id="RRS01017.1"/>
    </source>
</evidence>
<comment type="pathway">
    <text evidence="7">Porphyrin-containing compound metabolism; siroheme biosynthesis; precorrin-2 from uroporphyrinogen III: step 1/1.</text>
</comment>
<dbReference type="EMBL" id="RSED01000030">
    <property type="protein sequence ID" value="RRS01017.1"/>
    <property type="molecule type" value="Genomic_DNA"/>
</dbReference>
<dbReference type="InterPro" id="IPR035996">
    <property type="entry name" value="4pyrrol_Methylase_sf"/>
</dbReference>
<evidence type="ECO:0000256" key="2">
    <source>
        <dbReference type="ARBA" id="ARBA00012162"/>
    </source>
</evidence>
<dbReference type="GO" id="GO:0019354">
    <property type="term" value="P:siroheme biosynthetic process"/>
    <property type="evidence" value="ECO:0007669"/>
    <property type="project" value="UniProtKB-UniPathway"/>
</dbReference>
<dbReference type="InterPro" id="IPR000878">
    <property type="entry name" value="4pyrrol_Mease"/>
</dbReference>
<evidence type="ECO:0000259" key="8">
    <source>
        <dbReference type="Pfam" id="PF00590"/>
    </source>
</evidence>
<proteinExistence type="inferred from homology"/>
<dbReference type="InterPro" id="IPR003043">
    <property type="entry name" value="Uropor_MeTrfase_CS"/>
</dbReference>
<dbReference type="Gene3D" id="3.40.1010.10">
    <property type="entry name" value="Cobalt-precorrin-4 Transmethylase, Domain 1"/>
    <property type="match status" value="1"/>
</dbReference>
<dbReference type="OrthoDB" id="9815856at2"/>
<evidence type="ECO:0000256" key="6">
    <source>
        <dbReference type="ARBA" id="ARBA00023244"/>
    </source>
</evidence>
<keyword evidence="4 9" id="KW-0808">Transferase</keyword>
<dbReference type="UniPathway" id="UPA00262">
    <property type="reaction ID" value="UER00211"/>
</dbReference>
<organism evidence="9 10">
    <name type="scientific">Aquabacterium soli</name>
    <dbReference type="NCBI Taxonomy" id="2493092"/>
    <lineage>
        <taxon>Bacteria</taxon>
        <taxon>Pseudomonadati</taxon>
        <taxon>Pseudomonadota</taxon>
        <taxon>Betaproteobacteria</taxon>
        <taxon>Burkholderiales</taxon>
        <taxon>Aquabacterium</taxon>
    </lineage>
</organism>
<name>A0A3R8RZT5_9BURK</name>
<evidence type="ECO:0000313" key="10">
    <source>
        <dbReference type="Proteomes" id="UP000269265"/>
    </source>
</evidence>
<evidence type="ECO:0000256" key="3">
    <source>
        <dbReference type="ARBA" id="ARBA00022603"/>
    </source>
</evidence>
<accession>A0A3R8RZT5</accession>
<dbReference type="NCBIfam" id="TIGR01469">
    <property type="entry name" value="cobA_cysG_Cterm"/>
    <property type="match status" value="1"/>
</dbReference>
<dbReference type="GO" id="GO:0032259">
    <property type="term" value="P:methylation"/>
    <property type="evidence" value="ECO:0007669"/>
    <property type="project" value="UniProtKB-KW"/>
</dbReference>
<dbReference type="EC" id="2.1.1.107" evidence="2"/>
<dbReference type="Proteomes" id="UP000269265">
    <property type="component" value="Unassembled WGS sequence"/>
</dbReference>
<keyword evidence="6" id="KW-0627">Porphyrin biosynthesis</keyword>
<dbReference type="PROSITE" id="PS00839">
    <property type="entry name" value="SUMT_1"/>
    <property type="match status" value="1"/>
</dbReference>
<dbReference type="NCBIfam" id="NF004790">
    <property type="entry name" value="PRK06136.1"/>
    <property type="match status" value="1"/>
</dbReference>
<comment type="similarity">
    <text evidence="1">Belongs to the precorrin methyltransferase family.</text>
</comment>
<sequence>MDSKPCSLNTAKVVFIGAGPGEADLITVRGSRLLAQAQVVLYDALADPALRDLAPQADWIDVGKRGFSGQPGSDFNGQTRINQLLVEQSLAVGAIHGDRGLVARLKGGDPSLFGRLEEELHVLREAGIPSEIVPGVTSALAAAAGTQRPLTRRGTGRSVSFTTAMTRTGELQYGMGPGQRADTEVFYMAGRQLAPLSKGLLDAGWPGDTTVSVVSRAGWPDMLHTVHTVASLDDASEHHAGRPTLVIVGAGATALPDEPLSHIPLPAEGGGRAP</sequence>
<comment type="caution">
    <text evidence="9">The sequence shown here is derived from an EMBL/GenBank/DDBJ whole genome shotgun (WGS) entry which is preliminary data.</text>
</comment>
<dbReference type="PANTHER" id="PTHR45790:SF3">
    <property type="entry name" value="S-ADENOSYL-L-METHIONINE-DEPENDENT UROPORPHYRINOGEN III METHYLTRANSFERASE, CHLOROPLASTIC"/>
    <property type="match status" value="1"/>
</dbReference>
<keyword evidence="3 9" id="KW-0489">Methyltransferase</keyword>
<evidence type="ECO:0000256" key="4">
    <source>
        <dbReference type="ARBA" id="ARBA00022679"/>
    </source>
</evidence>
<dbReference type="SUPFAM" id="SSF53790">
    <property type="entry name" value="Tetrapyrrole methylase"/>
    <property type="match status" value="1"/>
</dbReference>
<feature type="domain" description="Tetrapyrrole methylase" evidence="8">
    <location>
        <begin position="12"/>
        <end position="231"/>
    </location>
</feature>
<protein>
    <recommendedName>
        <fullName evidence="2">uroporphyrinogen-III C-methyltransferase</fullName>
        <ecNumber evidence="2">2.1.1.107</ecNumber>
    </recommendedName>
</protein>
<dbReference type="InterPro" id="IPR050161">
    <property type="entry name" value="Siro_Cobalamin_biosynth"/>
</dbReference>